<dbReference type="InterPro" id="IPR002685">
    <property type="entry name" value="Glyco_trans_15"/>
</dbReference>
<evidence type="ECO:0000313" key="8">
    <source>
        <dbReference type="EMBL" id="TIC67894.1"/>
    </source>
</evidence>
<evidence type="ECO:0000313" key="13">
    <source>
        <dbReference type="Proteomes" id="UP000307169"/>
    </source>
</evidence>
<protein>
    <submittedName>
        <fullName evidence="5">Glycosyl transferase</fullName>
    </submittedName>
</protein>
<dbReference type="OrthoDB" id="439943at2759"/>
<dbReference type="GO" id="GO:0016020">
    <property type="term" value="C:membrane"/>
    <property type="evidence" value="ECO:0007669"/>
    <property type="project" value="InterPro"/>
</dbReference>
<evidence type="ECO:0000313" key="14">
    <source>
        <dbReference type="Proteomes" id="UP000309601"/>
    </source>
</evidence>
<evidence type="ECO:0000256" key="2">
    <source>
        <dbReference type="ARBA" id="ARBA00022679"/>
    </source>
</evidence>
<dbReference type="GO" id="GO:0006487">
    <property type="term" value="P:protein N-linked glycosylation"/>
    <property type="evidence" value="ECO:0007669"/>
    <property type="project" value="TreeGrafter"/>
</dbReference>
<keyword evidence="4" id="KW-0472">Membrane</keyword>
<dbReference type="Proteomes" id="UP000307169">
    <property type="component" value="Unassembled WGS sequence"/>
</dbReference>
<evidence type="ECO:0000256" key="4">
    <source>
        <dbReference type="SAM" id="Phobius"/>
    </source>
</evidence>
<dbReference type="EMBL" id="SPRC01000020">
    <property type="protein sequence ID" value="TIB79899.1"/>
    <property type="molecule type" value="Genomic_DNA"/>
</dbReference>
<comment type="caution">
    <text evidence="5">The sequence shown here is derived from an EMBL/GenBank/DDBJ whole genome shotgun (WGS) entry which is preliminary data.</text>
</comment>
<dbReference type="EMBL" id="SPRV01000011">
    <property type="protein sequence ID" value="TIC68912.1"/>
    <property type="molecule type" value="Genomic_DNA"/>
</dbReference>
<keyword evidence="4" id="KW-0812">Transmembrane</keyword>
<dbReference type="Proteomes" id="UP000305362">
    <property type="component" value="Unassembled WGS sequence"/>
</dbReference>
<dbReference type="PIRSF" id="PIRSF018153">
    <property type="entry name" value="Glyco_trans_15"/>
    <property type="match status" value="1"/>
</dbReference>
<dbReference type="GO" id="GO:0000026">
    <property type="term" value="F:alpha-1,2-mannosyltransferase activity"/>
    <property type="evidence" value="ECO:0007669"/>
    <property type="project" value="TreeGrafter"/>
</dbReference>
<evidence type="ECO:0000256" key="3">
    <source>
        <dbReference type="PIRSR" id="PIRSR018153-1"/>
    </source>
</evidence>
<dbReference type="Proteomes" id="UP000310708">
    <property type="component" value="Unassembled WGS sequence"/>
</dbReference>
<dbReference type="PANTHER" id="PTHR31121">
    <property type="entry name" value="ALPHA-1,2 MANNOSYLTRANSFERASE KTR1"/>
    <property type="match status" value="1"/>
</dbReference>
<dbReference type="Pfam" id="PF01793">
    <property type="entry name" value="Glyco_transf_15"/>
    <property type="match status" value="1"/>
</dbReference>
<dbReference type="InterPro" id="IPR029044">
    <property type="entry name" value="Nucleotide-diphossugar_trans"/>
</dbReference>
<accession>A0A4T0MAB0</accession>
<sequence>MFKKPINLISIFIIFLLIFLLSYLNFHNSSSTPTKSAFVILTTNDDLPGILQSIRHMEDRFNKRKSGGYDYVFLNDGKFSNKFKKHTSSLISTNAYYGKISSSDWNQPKWIDEDRASAVRTKMAIDGVLHGDSISYRNMCHYFSGKFYNHPLLRNYDYYWRVEPDVKYTCNLDQDPFLALEENNAKYGFTIAIHEYPETIPTLWKAVKEFMDLYPQHIAPDNSMDFISDDKGFSYNGCHFWSNFEIGDLSFYRSQAYTDFFNFLDRKGGFYYERWGDAPVHTMAAALLLNRDEILRMDPIGYYHIPYNHCPLGFKNYDRCECNPLETSDYHPHSCAIKWDKFANHRKWEID</sequence>
<feature type="transmembrane region" description="Helical" evidence="4">
    <location>
        <begin position="6"/>
        <end position="26"/>
    </location>
</feature>
<name>A0A4T0MAB0_9BASI</name>
<dbReference type="Proteomes" id="UP000310685">
    <property type="component" value="Unassembled WGS sequence"/>
</dbReference>
<feature type="active site" description="Nucleophile" evidence="3">
    <location>
        <position position="245"/>
    </location>
</feature>
<dbReference type="GO" id="GO:0000032">
    <property type="term" value="P:cell wall mannoprotein biosynthetic process"/>
    <property type="evidence" value="ECO:0007669"/>
    <property type="project" value="TreeGrafter"/>
</dbReference>
<evidence type="ECO:0000313" key="5">
    <source>
        <dbReference type="EMBL" id="TIB79899.1"/>
    </source>
</evidence>
<evidence type="ECO:0000313" key="7">
    <source>
        <dbReference type="EMBL" id="TIC31257.1"/>
    </source>
</evidence>
<gene>
    <name evidence="8" type="ORF">E3Q01_01103</name>
    <name evidence="9" type="ORF">E3Q02_01329</name>
    <name evidence="10" type="ORF">E3Q03_01501</name>
    <name evidence="7" type="ORF">E3Q10_01729</name>
    <name evidence="6" type="ORF">E3Q17_01255</name>
    <name evidence="5" type="ORF">E3Q22_02262</name>
</gene>
<dbReference type="Gene3D" id="3.90.550.10">
    <property type="entry name" value="Spore Coat Polysaccharide Biosynthesis Protein SpsA, Chain A"/>
    <property type="match status" value="1"/>
</dbReference>
<proteinExistence type="inferred from homology"/>
<dbReference type="EMBL" id="SPRX01000009">
    <property type="protein sequence ID" value="TIC67894.1"/>
    <property type="molecule type" value="Genomic_DNA"/>
</dbReference>
<dbReference type="OMA" id="YCDIHYD"/>
<evidence type="ECO:0000313" key="15">
    <source>
        <dbReference type="Proteomes" id="UP000310685"/>
    </source>
</evidence>
<keyword evidence="4" id="KW-1133">Transmembrane helix</keyword>
<evidence type="ECO:0000313" key="12">
    <source>
        <dbReference type="Proteomes" id="UP000305647"/>
    </source>
</evidence>
<evidence type="ECO:0000313" key="16">
    <source>
        <dbReference type="Proteomes" id="UP000310708"/>
    </source>
</evidence>
<comment type="similarity">
    <text evidence="1">Belongs to the glycosyltransferase 15 family.</text>
</comment>
<evidence type="ECO:0000313" key="10">
    <source>
        <dbReference type="EMBL" id="TIC68912.1"/>
    </source>
</evidence>
<keyword evidence="2 5" id="KW-0808">Transferase</keyword>
<dbReference type="SUPFAM" id="SSF53448">
    <property type="entry name" value="Nucleotide-diphospho-sugar transferases"/>
    <property type="match status" value="1"/>
</dbReference>
<dbReference type="EMBL" id="SPRH01000010">
    <property type="protein sequence ID" value="TIC02733.1"/>
    <property type="molecule type" value="Genomic_DNA"/>
</dbReference>
<dbReference type="EMBL" id="SPRW01000010">
    <property type="protein sequence ID" value="TIC68125.1"/>
    <property type="molecule type" value="Genomic_DNA"/>
</dbReference>
<reference evidence="11 12" key="1">
    <citation type="submission" date="2019-03" db="EMBL/GenBank/DDBJ databases">
        <title>Sequencing 25 genomes of Wallemia mellicola.</title>
        <authorList>
            <person name="Gostincar C."/>
        </authorList>
    </citation>
    <scope>NUCLEOTIDE SEQUENCE [LARGE SCALE GENOMIC DNA]</scope>
    <source>
        <strain evidence="6 13">EXF-1262</strain>
        <strain evidence="9 14">EXF-1274</strain>
        <strain evidence="10 11">EXF-1277</strain>
        <strain evidence="5 15">EXF-6152</strain>
        <strain evidence="8 16">EXF-757</strain>
        <strain evidence="7 12">EXF-8738</strain>
    </source>
</reference>
<dbReference type="AlphaFoldDB" id="A0A4T0MAB0"/>
<organism evidence="5 15">
    <name type="scientific">Wallemia mellicola</name>
    <dbReference type="NCBI Taxonomy" id="1708541"/>
    <lineage>
        <taxon>Eukaryota</taxon>
        <taxon>Fungi</taxon>
        <taxon>Dikarya</taxon>
        <taxon>Basidiomycota</taxon>
        <taxon>Wallemiomycotina</taxon>
        <taxon>Wallemiomycetes</taxon>
        <taxon>Wallemiales</taxon>
        <taxon>Wallemiaceae</taxon>
        <taxon>Wallemia</taxon>
    </lineage>
</organism>
<dbReference type="GO" id="GO:0005794">
    <property type="term" value="C:Golgi apparatus"/>
    <property type="evidence" value="ECO:0007669"/>
    <property type="project" value="TreeGrafter"/>
</dbReference>
<dbReference type="EMBL" id="SPRO01000013">
    <property type="protein sequence ID" value="TIC31257.1"/>
    <property type="molecule type" value="Genomic_DNA"/>
</dbReference>
<evidence type="ECO:0000313" key="6">
    <source>
        <dbReference type="EMBL" id="TIC02733.1"/>
    </source>
</evidence>
<dbReference type="FunFam" id="3.90.550.10:FF:000051">
    <property type="entry name" value="Alpha-1,2-mannosyltransferase (Ktr4)"/>
    <property type="match status" value="1"/>
</dbReference>
<dbReference type="Proteomes" id="UP000305647">
    <property type="component" value="Unassembled WGS sequence"/>
</dbReference>
<evidence type="ECO:0000313" key="9">
    <source>
        <dbReference type="EMBL" id="TIC68125.1"/>
    </source>
</evidence>
<evidence type="ECO:0000256" key="1">
    <source>
        <dbReference type="ARBA" id="ARBA00007677"/>
    </source>
</evidence>
<evidence type="ECO:0000313" key="11">
    <source>
        <dbReference type="Proteomes" id="UP000305362"/>
    </source>
</evidence>
<dbReference type="PANTHER" id="PTHR31121:SF6">
    <property type="entry name" value="ALPHA-1,2 MANNOSYLTRANSFERASE KTR1"/>
    <property type="match status" value="1"/>
</dbReference>
<dbReference type="Proteomes" id="UP000309601">
    <property type="component" value="Unassembled WGS sequence"/>
</dbReference>